<keyword evidence="3" id="KW-0862">Zinc</keyword>
<evidence type="ECO:0000256" key="3">
    <source>
        <dbReference type="ARBA" id="ARBA00022833"/>
    </source>
</evidence>
<feature type="region of interest" description="Disordered" evidence="5">
    <location>
        <begin position="442"/>
        <end position="466"/>
    </location>
</feature>
<dbReference type="PROSITE" id="PS01359">
    <property type="entry name" value="ZF_PHD_1"/>
    <property type="match status" value="1"/>
</dbReference>
<keyword evidence="1" id="KW-0479">Metal-binding</keyword>
<dbReference type="PANTHER" id="PTHR13793">
    <property type="entry name" value="PHD FINGER PROTEINS"/>
    <property type="match status" value="1"/>
</dbReference>
<dbReference type="PANTHER" id="PTHR13793:SF107">
    <property type="entry name" value="BROMODOMAIN-CONTAINING PROTEIN HOMOLOG"/>
    <property type="match status" value="1"/>
</dbReference>
<dbReference type="GO" id="GO:0006357">
    <property type="term" value="P:regulation of transcription by RNA polymerase II"/>
    <property type="evidence" value="ECO:0007669"/>
    <property type="project" value="TreeGrafter"/>
</dbReference>
<feature type="domain" description="PHD-type" evidence="6">
    <location>
        <begin position="14"/>
        <end position="66"/>
    </location>
</feature>
<dbReference type="SMART" id="SM00249">
    <property type="entry name" value="PHD"/>
    <property type="match status" value="3"/>
</dbReference>
<gene>
    <name evidence="8" type="ORF">PHYBOEH_002706</name>
</gene>
<keyword evidence="9" id="KW-1185">Reference proteome</keyword>
<feature type="compositionally biased region" description="Basic residues" evidence="5">
    <location>
        <begin position="274"/>
        <end position="290"/>
    </location>
</feature>
<sequence length="519" mass="57549">MASLPSPAVDVSSIAPCCICMEVKDYHSTMLIECTKCGIRVHVKCYGLSLEGGDASSWLCQPCAHMSQSSPPPAVAPQCAVCPIAGGALRLTDQTDVWCHVLCINWIPELYHSLAGAMDEAVEIALLDRSRSSLKCLVCGLRGGCIQCVSGRCAKAFHVLCAFRSPSSLIFTGYNTESQQVYHCKGHLSDVSSRRYEMVDNSWRTLPEVQKFVADHPLTEGKCRFCSNKIAAAGRESHETQCLLGWLSRRDADRRKKELDRLGLKPPQISYAKKNIKSPSKKNGKNRGKNRTSNDHVNGSPSARNGKYKRHPVPMRDCPECGEPIRETLMMGHLKNSCPRSRHANGSKLKRNRMMSPRNFGNGAIQEETEAADLSDVLFASWPGQNSGAPMDSTYFWKVMENHFFSSKMLEKKRMEQLSKSLCGVKLDELAKSLVIGYKYSDQKEQENPKSESEEQDTEEEDDSLDDGTCVVCFDGQSPESNPIVFCDRCELAVHQRCYGIAKVPSRTEGICMPVGELA</sequence>
<accession>A0A8T1XA31</accession>
<dbReference type="PROSITE" id="PS50016">
    <property type="entry name" value="ZF_PHD_2"/>
    <property type="match status" value="1"/>
</dbReference>
<evidence type="ECO:0000259" key="7">
    <source>
        <dbReference type="PROSITE" id="PS51805"/>
    </source>
</evidence>
<dbReference type="CDD" id="cd15571">
    <property type="entry name" value="ePHD"/>
    <property type="match status" value="1"/>
</dbReference>
<evidence type="ECO:0000313" key="8">
    <source>
        <dbReference type="EMBL" id="KAG7401148.1"/>
    </source>
</evidence>
<dbReference type="PROSITE" id="PS51805">
    <property type="entry name" value="EPHD"/>
    <property type="match status" value="1"/>
</dbReference>
<dbReference type="Pfam" id="PF13831">
    <property type="entry name" value="PHD_2"/>
    <property type="match status" value="2"/>
</dbReference>
<evidence type="ECO:0000256" key="5">
    <source>
        <dbReference type="SAM" id="MobiDB-lite"/>
    </source>
</evidence>
<comment type="caution">
    <text evidence="8">The sequence shown here is derived from an EMBL/GenBank/DDBJ whole genome shotgun (WGS) entry which is preliminary data.</text>
</comment>
<dbReference type="InterPro" id="IPR050701">
    <property type="entry name" value="Histone_Mod_Regulator"/>
</dbReference>
<dbReference type="AlphaFoldDB" id="A0A8T1XA31"/>
<dbReference type="InterPro" id="IPR019787">
    <property type="entry name" value="Znf_PHD-finger"/>
</dbReference>
<proteinExistence type="predicted"/>
<dbReference type="GO" id="GO:0008270">
    <property type="term" value="F:zinc ion binding"/>
    <property type="evidence" value="ECO:0007669"/>
    <property type="project" value="UniProtKB-KW"/>
</dbReference>
<protein>
    <recommendedName>
        <fullName evidence="10">PHD-type domain-containing protein</fullName>
    </recommendedName>
</protein>
<organism evidence="8 9">
    <name type="scientific">Phytophthora boehmeriae</name>
    <dbReference type="NCBI Taxonomy" id="109152"/>
    <lineage>
        <taxon>Eukaryota</taxon>
        <taxon>Sar</taxon>
        <taxon>Stramenopiles</taxon>
        <taxon>Oomycota</taxon>
        <taxon>Peronosporomycetes</taxon>
        <taxon>Peronosporales</taxon>
        <taxon>Peronosporaceae</taxon>
        <taxon>Phytophthora</taxon>
    </lineage>
</organism>
<dbReference type="InterPro" id="IPR001965">
    <property type="entry name" value="Znf_PHD"/>
</dbReference>
<feature type="compositionally biased region" description="Basic and acidic residues" evidence="5">
    <location>
        <begin position="442"/>
        <end position="453"/>
    </location>
</feature>
<evidence type="ECO:0008006" key="10">
    <source>
        <dbReference type="Google" id="ProtNLM"/>
    </source>
</evidence>
<dbReference type="InterPro" id="IPR034732">
    <property type="entry name" value="EPHD"/>
</dbReference>
<reference evidence="8" key="1">
    <citation type="submission" date="2021-02" db="EMBL/GenBank/DDBJ databases">
        <authorList>
            <person name="Palmer J.M."/>
        </authorList>
    </citation>
    <scope>NUCLEOTIDE SEQUENCE</scope>
    <source>
        <strain evidence="8">SCRP23</strain>
    </source>
</reference>
<feature type="compositionally biased region" description="Acidic residues" evidence="5">
    <location>
        <begin position="454"/>
        <end position="466"/>
    </location>
</feature>
<evidence type="ECO:0000256" key="2">
    <source>
        <dbReference type="ARBA" id="ARBA00022771"/>
    </source>
</evidence>
<dbReference type="InterPro" id="IPR019786">
    <property type="entry name" value="Zinc_finger_PHD-type_CS"/>
</dbReference>
<evidence type="ECO:0000313" key="9">
    <source>
        <dbReference type="Proteomes" id="UP000693981"/>
    </source>
</evidence>
<evidence type="ECO:0000259" key="6">
    <source>
        <dbReference type="PROSITE" id="PS50016"/>
    </source>
</evidence>
<feature type="domain" description="PHD-type" evidence="7">
    <location>
        <begin position="76"/>
        <end position="188"/>
    </location>
</feature>
<evidence type="ECO:0000256" key="1">
    <source>
        <dbReference type="ARBA" id="ARBA00022723"/>
    </source>
</evidence>
<dbReference type="Pfam" id="PF13832">
    <property type="entry name" value="zf-HC5HC2H_2"/>
    <property type="match status" value="1"/>
</dbReference>
<dbReference type="Proteomes" id="UP000693981">
    <property type="component" value="Unassembled WGS sequence"/>
</dbReference>
<feature type="region of interest" description="Disordered" evidence="5">
    <location>
        <begin position="258"/>
        <end position="311"/>
    </location>
</feature>
<keyword evidence="2 4" id="KW-0863">Zinc-finger</keyword>
<dbReference type="EMBL" id="JAGDFL010000017">
    <property type="protein sequence ID" value="KAG7401148.1"/>
    <property type="molecule type" value="Genomic_DNA"/>
</dbReference>
<evidence type="ECO:0000256" key="4">
    <source>
        <dbReference type="PROSITE-ProRule" id="PRU00146"/>
    </source>
</evidence>
<dbReference type="OrthoDB" id="308383at2759"/>
<name>A0A8T1XA31_9STRA</name>